<evidence type="ECO:0000259" key="2">
    <source>
        <dbReference type="PROSITE" id="PS50217"/>
    </source>
</evidence>
<proteinExistence type="predicted"/>
<evidence type="ECO:0000313" key="3">
    <source>
        <dbReference type="EMBL" id="GFQ69082.1"/>
    </source>
</evidence>
<protein>
    <submittedName>
        <fullName evidence="3">BZIP domain-containing protein</fullName>
    </submittedName>
</protein>
<keyword evidence="1" id="KW-0175">Coiled coil</keyword>
<feature type="domain" description="BZIP" evidence="2">
    <location>
        <begin position="257"/>
        <end position="320"/>
    </location>
</feature>
<sequence>MGEKKPNIDSIRFTFLLFLNPCKGKISYFCSEEFNLENSKCCHSSLPCVNLENAINDPTTQNPVGPTDQIYGPASSPMTDLWNLFSQETDTLLNMFPVEEILNQGDKDIQVADNYINTFIDNKHLIPTNLEDLKFLDTYQGGGEVSNMDCQDINFMMEPAEGSINLSSLIDFSCDFSSDMPVQELSYDLNSVPEMIDLNLWNSSVNNQNSSQFQVQIKEVTSSDIKPLSPKSQSDLSVDLDEISQESKSNEKSHLDAKKYREMRRKNNIASQRSRKIRKQKESQLSEQLKRLEKENAELLLLHDKLEKERDTLQKYFLEFIAKK</sequence>
<evidence type="ECO:0000313" key="4">
    <source>
        <dbReference type="Proteomes" id="UP000887116"/>
    </source>
</evidence>
<dbReference type="Gene3D" id="1.20.5.170">
    <property type="match status" value="1"/>
</dbReference>
<dbReference type="InterPro" id="IPR046347">
    <property type="entry name" value="bZIP_sf"/>
</dbReference>
<dbReference type="InterPro" id="IPR004827">
    <property type="entry name" value="bZIP"/>
</dbReference>
<comment type="caution">
    <text evidence="3">The sequence shown here is derived from an EMBL/GenBank/DDBJ whole genome shotgun (WGS) entry which is preliminary data.</text>
</comment>
<keyword evidence="4" id="KW-1185">Reference proteome</keyword>
<dbReference type="OrthoDB" id="6430877at2759"/>
<feature type="coiled-coil region" evidence="1">
    <location>
        <begin position="275"/>
        <end position="312"/>
    </location>
</feature>
<evidence type="ECO:0000256" key="1">
    <source>
        <dbReference type="SAM" id="Coils"/>
    </source>
</evidence>
<dbReference type="Pfam" id="PF07716">
    <property type="entry name" value="bZIP_2"/>
    <property type="match status" value="1"/>
</dbReference>
<dbReference type="SUPFAM" id="SSF57959">
    <property type="entry name" value="Leucine zipper domain"/>
    <property type="match status" value="1"/>
</dbReference>
<dbReference type="AlphaFoldDB" id="A0A8X6F3F0"/>
<reference evidence="3" key="1">
    <citation type="submission" date="2020-07" db="EMBL/GenBank/DDBJ databases">
        <title>Multicomponent nature underlies the extraordinary mechanical properties of spider dragline silk.</title>
        <authorList>
            <person name="Kono N."/>
            <person name="Nakamura H."/>
            <person name="Mori M."/>
            <person name="Yoshida Y."/>
            <person name="Ohtoshi R."/>
            <person name="Malay A.D."/>
            <person name="Moran D.A.P."/>
            <person name="Tomita M."/>
            <person name="Numata K."/>
            <person name="Arakawa K."/>
        </authorList>
    </citation>
    <scope>NUCLEOTIDE SEQUENCE</scope>
</reference>
<organism evidence="3 4">
    <name type="scientific">Trichonephila clavata</name>
    <name type="common">Joro spider</name>
    <name type="synonym">Nephila clavata</name>
    <dbReference type="NCBI Taxonomy" id="2740835"/>
    <lineage>
        <taxon>Eukaryota</taxon>
        <taxon>Metazoa</taxon>
        <taxon>Ecdysozoa</taxon>
        <taxon>Arthropoda</taxon>
        <taxon>Chelicerata</taxon>
        <taxon>Arachnida</taxon>
        <taxon>Araneae</taxon>
        <taxon>Araneomorphae</taxon>
        <taxon>Entelegynae</taxon>
        <taxon>Araneoidea</taxon>
        <taxon>Nephilidae</taxon>
        <taxon>Trichonephila</taxon>
    </lineage>
</organism>
<gene>
    <name evidence="3" type="primary">NCL1_30219</name>
    <name evidence="3" type="ORF">TNCT_165081</name>
</gene>
<dbReference type="EMBL" id="BMAO01030605">
    <property type="protein sequence ID" value="GFQ69082.1"/>
    <property type="molecule type" value="Genomic_DNA"/>
</dbReference>
<dbReference type="CDD" id="cd14695">
    <property type="entry name" value="bZIP_HLF"/>
    <property type="match status" value="1"/>
</dbReference>
<dbReference type="GO" id="GO:0003700">
    <property type="term" value="F:DNA-binding transcription factor activity"/>
    <property type="evidence" value="ECO:0007669"/>
    <property type="project" value="InterPro"/>
</dbReference>
<dbReference type="Proteomes" id="UP000887116">
    <property type="component" value="Unassembled WGS sequence"/>
</dbReference>
<name>A0A8X6F3F0_TRICU</name>
<dbReference type="PROSITE" id="PS50217">
    <property type="entry name" value="BZIP"/>
    <property type="match status" value="1"/>
</dbReference>
<accession>A0A8X6F3F0</accession>